<reference evidence="3 4" key="1">
    <citation type="submission" date="2015-07" db="EMBL/GenBank/DDBJ databases">
        <title>Genome analysis of myxobacterium Chondromyces crocatus Cm c5 reveals a high potential for natural compound synthesis and the genetic basis for the loss of fruiting body formation.</title>
        <authorList>
            <person name="Zaburannyi N."/>
            <person name="Bunk B."/>
            <person name="Maier J."/>
            <person name="Overmann J."/>
            <person name="Mueller R."/>
        </authorList>
    </citation>
    <scope>NUCLEOTIDE SEQUENCE [LARGE SCALE GENOMIC DNA]</scope>
    <source>
        <strain evidence="3 4">Cm c5</strain>
    </source>
</reference>
<proteinExistence type="predicted"/>
<evidence type="ECO:0000313" key="4">
    <source>
        <dbReference type="Proteomes" id="UP000067626"/>
    </source>
</evidence>
<evidence type="ECO:0000256" key="1">
    <source>
        <dbReference type="SAM" id="MobiDB-lite"/>
    </source>
</evidence>
<dbReference type="PATRIC" id="fig|52.7.peg.5176"/>
<feature type="chain" id="PRO_5005459527" description="VWFA domain-containing protein" evidence="2">
    <location>
        <begin position="24"/>
        <end position="402"/>
    </location>
</feature>
<keyword evidence="4" id="KW-1185">Reference proteome</keyword>
<dbReference type="EMBL" id="CP012159">
    <property type="protein sequence ID" value="AKT40536.1"/>
    <property type="molecule type" value="Genomic_DNA"/>
</dbReference>
<organism evidence="3 4">
    <name type="scientific">Chondromyces crocatus</name>
    <dbReference type="NCBI Taxonomy" id="52"/>
    <lineage>
        <taxon>Bacteria</taxon>
        <taxon>Pseudomonadati</taxon>
        <taxon>Myxococcota</taxon>
        <taxon>Polyangia</taxon>
        <taxon>Polyangiales</taxon>
        <taxon>Polyangiaceae</taxon>
        <taxon>Chondromyces</taxon>
    </lineage>
</organism>
<dbReference type="KEGG" id="ccro:CMC5_046910"/>
<sequence>MRNLKRTLFGCLGFVALGGGLMAACSASGGGAAGEGAGTPQGSGTGPGTGGAGGGTGGSAGGLGVGGSILPTGGTGGAGVGGSCAGVSSQAQTLVQPADIIIAVDTSGSMDEEAAEVQANLNNFAALITAANIDVHVVLIADASVCIPAPLGAGACPGGPDENLPSYRHVTQAVGSSNALQLILNTYPQWKDSLRPDATKTLAVVSDDNSNLSAANFTNQLLALDPPTFQGFKFDAIVSSQNPQTCVFNCFGGGSPGVCCPSCIPLSAAEGTVYKQLVQQTGGVLGDLCQQDFDPVFMNMATAVVTSSGISCDFVIPENPDGAFDPTKVNVEYTSSNGNTQVIGSVPGASSCSSQSGGWYYDDPQNPSRVTLCPSTCGAVQGDPNGRVDVLFGCDTIQVVPQ</sequence>
<dbReference type="InterPro" id="IPR036465">
    <property type="entry name" value="vWFA_dom_sf"/>
</dbReference>
<dbReference type="OrthoDB" id="5504657at2"/>
<dbReference type="AlphaFoldDB" id="A0A0K1EI41"/>
<dbReference type="Gene3D" id="3.40.50.410">
    <property type="entry name" value="von Willebrand factor, type A domain"/>
    <property type="match status" value="1"/>
</dbReference>
<gene>
    <name evidence="3" type="ORF">CMC5_046910</name>
</gene>
<feature type="region of interest" description="Disordered" evidence="1">
    <location>
        <begin position="32"/>
        <end position="57"/>
    </location>
</feature>
<protein>
    <recommendedName>
        <fullName evidence="5">VWFA domain-containing protein</fullName>
    </recommendedName>
</protein>
<dbReference type="SUPFAM" id="SSF53300">
    <property type="entry name" value="vWA-like"/>
    <property type="match status" value="1"/>
</dbReference>
<keyword evidence="2" id="KW-0732">Signal</keyword>
<evidence type="ECO:0008006" key="5">
    <source>
        <dbReference type="Google" id="ProtNLM"/>
    </source>
</evidence>
<evidence type="ECO:0000313" key="3">
    <source>
        <dbReference type="EMBL" id="AKT40536.1"/>
    </source>
</evidence>
<dbReference type="Proteomes" id="UP000067626">
    <property type="component" value="Chromosome"/>
</dbReference>
<evidence type="ECO:0000256" key="2">
    <source>
        <dbReference type="SAM" id="SignalP"/>
    </source>
</evidence>
<dbReference type="PROSITE" id="PS51257">
    <property type="entry name" value="PROKAR_LIPOPROTEIN"/>
    <property type="match status" value="1"/>
</dbReference>
<feature type="signal peptide" evidence="2">
    <location>
        <begin position="1"/>
        <end position="23"/>
    </location>
</feature>
<accession>A0A0K1EI41</accession>
<dbReference type="RefSeq" id="WP_156338813.1">
    <property type="nucleotide sequence ID" value="NZ_CP012159.1"/>
</dbReference>
<name>A0A0K1EI41_CHOCO</name>